<dbReference type="AlphaFoldDB" id="A0A0B4XT37"/>
<dbReference type="STRING" id="391936.S7S_16305"/>
<sequence length="297" mass="33693">MLPDSDNNKGLSMNTFRKPFNAILPTRRDLRFNLPADRIGDWHDAAGPVFTAFLNTFSIVLPVGERFFIDSVRAYRDQITDPALQKAVTAFIGQEAMHGREHEDYNAALFARAPVAPKFERLVAGILSRLSKHGPKAFALSGTIALEHFTALLADSVLREPRVAEGAEPHYAALWRWHALEETEHKAVAFDVWEAVMGRGVKAYTLRSLGLVLATLIFWGLVIPVFLAVLHNEGKLTDRQGWRKFFRYTLGDIGLLRIQLRNYADYFRPGFHPWDHDNREFLAQIDTFLASYQQSIA</sequence>
<evidence type="ECO:0000313" key="3">
    <source>
        <dbReference type="Proteomes" id="UP000006764"/>
    </source>
</evidence>
<dbReference type="HOGENOM" id="CLU_051636_0_1_6"/>
<gene>
    <name evidence="2" type="ORF">S7S_16305</name>
</gene>
<protein>
    <recommendedName>
        <fullName evidence="4">Metal-dependent hydrolase</fullName>
    </recommendedName>
</protein>
<keyword evidence="1" id="KW-0812">Transmembrane</keyword>
<evidence type="ECO:0000313" key="2">
    <source>
        <dbReference type="EMBL" id="AJD49673.1"/>
    </source>
</evidence>
<dbReference type="RefSeq" id="WP_008733224.1">
    <property type="nucleotide sequence ID" value="NZ_CP004387.1"/>
</dbReference>
<feature type="transmembrane region" description="Helical" evidence="1">
    <location>
        <begin position="209"/>
        <end position="230"/>
    </location>
</feature>
<dbReference type="Proteomes" id="UP000006764">
    <property type="component" value="Chromosome"/>
</dbReference>
<keyword evidence="1" id="KW-0472">Membrane</keyword>
<dbReference type="Pfam" id="PF10118">
    <property type="entry name" value="Metal_hydrol"/>
    <property type="match status" value="1"/>
</dbReference>
<keyword evidence="3" id="KW-1185">Reference proteome</keyword>
<dbReference type="InterPro" id="IPR016516">
    <property type="entry name" value="UCP07580"/>
</dbReference>
<dbReference type="PIRSF" id="PIRSF007580">
    <property type="entry name" value="UCP07580"/>
    <property type="match status" value="1"/>
</dbReference>
<organism evidence="2 3">
    <name type="scientific">Isoalcanivorax pacificus W11-5</name>
    <dbReference type="NCBI Taxonomy" id="391936"/>
    <lineage>
        <taxon>Bacteria</taxon>
        <taxon>Pseudomonadati</taxon>
        <taxon>Pseudomonadota</taxon>
        <taxon>Gammaproteobacteria</taxon>
        <taxon>Oceanospirillales</taxon>
        <taxon>Alcanivoracaceae</taxon>
        <taxon>Isoalcanivorax</taxon>
    </lineage>
</organism>
<proteinExistence type="predicted"/>
<dbReference type="PANTHER" id="PTHR39456:SF1">
    <property type="entry name" value="METAL-DEPENDENT HYDROLASE"/>
    <property type="match status" value="1"/>
</dbReference>
<evidence type="ECO:0000256" key="1">
    <source>
        <dbReference type="SAM" id="Phobius"/>
    </source>
</evidence>
<dbReference type="EMBL" id="CP004387">
    <property type="protein sequence ID" value="AJD49673.1"/>
    <property type="molecule type" value="Genomic_DNA"/>
</dbReference>
<reference evidence="2 3" key="1">
    <citation type="journal article" date="2012" name="J. Bacteriol.">
        <title>Genome sequence of an alkane-degrading bacterium, Alcanivorax pacificus type strain W11-5, isolated from deep sea sediment.</title>
        <authorList>
            <person name="Lai Q."/>
            <person name="Shao Z."/>
        </authorList>
    </citation>
    <scope>NUCLEOTIDE SEQUENCE [LARGE SCALE GENOMIC DNA]</scope>
    <source>
        <strain evidence="2 3">W11-5</strain>
    </source>
</reference>
<dbReference type="KEGG" id="apac:S7S_16305"/>
<evidence type="ECO:0008006" key="4">
    <source>
        <dbReference type="Google" id="ProtNLM"/>
    </source>
</evidence>
<dbReference type="PANTHER" id="PTHR39456">
    <property type="entry name" value="METAL-DEPENDENT HYDROLASE"/>
    <property type="match status" value="1"/>
</dbReference>
<name>A0A0B4XT37_9GAMM</name>
<keyword evidence="1" id="KW-1133">Transmembrane helix</keyword>
<accession>A0A0B4XT37</accession>